<evidence type="ECO:0000313" key="1">
    <source>
        <dbReference type="EMBL" id="AGH26431.1"/>
    </source>
</evidence>
<sequence>MKISLEFDSRNWDYNLPEYDETKHDPDKVFAMLCYRGLHYAKWVYLKPFGITDWKIND</sequence>
<dbReference type="EMBL" id="HQ634175">
    <property type="protein sequence ID" value="AGH26431.1"/>
    <property type="molecule type" value="Genomic_DNA"/>
</dbReference>
<reference evidence="1 2" key="1">
    <citation type="submission" date="2010-11" db="EMBL/GenBank/DDBJ databases">
        <title>The Genome Sequence of Cyanophage P-RSM1.</title>
        <authorList>
            <consortium name="The Broad Institute Genome Sequencing Platform"/>
            <person name="Henn M.R."/>
            <person name="Sullivan M.S."/>
            <person name="Osburne M.S."/>
            <person name="Levin J."/>
            <person name="Malboeuf C."/>
            <person name="Casali M."/>
            <person name="Russ C."/>
            <person name="Lennon N."/>
            <person name="Chapman S.B."/>
            <person name="Erlich R."/>
            <person name="Young S.K."/>
            <person name="Yandava C."/>
            <person name="Zeng Q."/>
            <person name="Alvarado L."/>
            <person name="Anderson S."/>
            <person name="Berlin A."/>
            <person name="Chen Z."/>
            <person name="Freedman E."/>
            <person name="Gellesch M."/>
            <person name="Goldberg J."/>
            <person name="Green L."/>
            <person name="Griggs A."/>
            <person name="Gujja S."/>
            <person name="Heilman E.R."/>
            <person name="Heiman D."/>
            <person name="Hollinger A."/>
            <person name="Howarth C."/>
            <person name="Larson L."/>
            <person name="Mehta T."/>
            <person name="Pearson M."/>
            <person name="Roberts A."/>
            <person name="Ryan E."/>
            <person name="Saif S."/>
            <person name="Shea T."/>
            <person name="Shenoy N."/>
            <person name="Sisk P."/>
            <person name="Stolte C."/>
            <person name="Sykes S."/>
            <person name="White J."/>
            <person name="Yu Q."/>
            <person name="Coleman M.L."/>
            <person name="Huang K.H."/>
            <person name="Weigele P.R."/>
            <person name="DeFrancesco A.S."/>
            <person name="Kern S.E."/>
            <person name="Thompson L.R."/>
            <person name="Fu R."/>
            <person name="Hombeck B."/>
            <person name="Chisholm S.W."/>
            <person name="Haas B."/>
            <person name="Nusbaum C."/>
            <person name="Birren B."/>
        </authorList>
    </citation>
    <scope>NUCLEOTIDE SEQUENCE [LARGE SCALE GENOMIC DNA]</scope>
    <source>
        <strain evidence="1 2">P-RSM1</strain>
    </source>
</reference>
<evidence type="ECO:0000313" key="2">
    <source>
        <dbReference type="Proteomes" id="UP000201235"/>
    </source>
</evidence>
<organism evidence="1 2">
    <name type="scientific">Cyanophage P-RSM1</name>
    <dbReference type="NCBI Taxonomy" id="536444"/>
    <lineage>
        <taxon>Viruses</taxon>
        <taxon>Duplodnaviria</taxon>
        <taxon>Heunggongvirae</taxon>
        <taxon>Uroviricota</taxon>
        <taxon>Caudoviricetes</taxon>
        <taxon>Pantevenvirales</taxon>
        <taxon>Kyanoviridae</taxon>
        <taxon>Emcearvirus</taxon>
        <taxon>Emcearvirus gerard</taxon>
    </lineage>
</organism>
<protein>
    <submittedName>
        <fullName evidence="1">Uncharacterized protein</fullName>
    </submittedName>
</protein>
<gene>
    <name evidence="1" type="ORF">CPPG_00114</name>
</gene>
<dbReference type="RefSeq" id="YP_007877666.1">
    <property type="nucleotide sequence ID" value="NC_021071.1"/>
</dbReference>
<keyword evidence="2" id="KW-1185">Reference proteome</keyword>
<dbReference type="GeneID" id="15312084"/>
<proteinExistence type="predicted"/>
<name>M4QGE2_9CAUD</name>
<dbReference type="OrthoDB" id="27073at10239"/>
<dbReference type="KEGG" id="vg:15312084"/>
<accession>M4QGE2</accession>
<dbReference type="Proteomes" id="UP000201235">
    <property type="component" value="Segment"/>
</dbReference>